<dbReference type="Gene3D" id="3.10.110.10">
    <property type="entry name" value="Ubiquitin Conjugating Enzyme"/>
    <property type="match status" value="1"/>
</dbReference>
<keyword evidence="5" id="KW-0067">ATP-binding</keyword>
<name>A0AA42AXC4_PAPNU</name>
<dbReference type="GO" id="GO:0005524">
    <property type="term" value="F:ATP binding"/>
    <property type="evidence" value="ECO:0007669"/>
    <property type="project" value="UniProtKB-KW"/>
</dbReference>
<dbReference type="Pfam" id="PF00179">
    <property type="entry name" value="UQ_con"/>
    <property type="match status" value="1"/>
</dbReference>
<evidence type="ECO:0000313" key="7">
    <source>
        <dbReference type="EMBL" id="MCL7043230.1"/>
    </source>
</evidence>
<evidence type="ECO:0000256" key="4">
    <source>
        <dbReference type="ARBA" id="ARBA00022786"/>
    </source>
</evidence>
<evidence type="ECO:0000313" key="8">
    <source>
        <dbReference type="Proteomes" id="UP001177140"/>
    </source>
</evidence>
<keyword evidence="8" id="KW-1185">Reference proteome</keyword>
<dbReference type="InterPro" id="IPR016135">
    <property type="entry name" value="UBQ-conjugating_enzyme/RWD"/>
</dbReference>
<dbReference type="Proteomes" id="UP001177140">
    <property type="component" value="Unassembled WGS sequence"/>
</dbReference>
<dbReference type="CDD" id="cd23837">
    <property type="entry name" value="UBCc_UBE2O"/>
    <property type="match status" value="1"/>
</dbReference>
<evidence type="ECO:0000256" key="3">
    <source>
        <dbReference type="ARBA" id="ARBA00022741"/>
    </source>
</evidence>
<dbReference type="SUPFAM" id="SSF54495">
    <property type="entry name" value="UBC-like"/>
    <property type="match status" value="1"/>
</dbReference>
<dbReference type="AlphaFoldDB" id="A0AA42AXC4"/>
<evidence type="ECO:0000256" key="2">
    <source>
        <dbReference type="ARBA" id="ARBA00022679"/>
    </source>
</evidence>
<dbReference type="EC" id="2.3.2.23" evidence="1"/>
<evidence type="ECO:0000256" key="5">
    <source>
        <dbReference type="ARBA" id="ARBA00022840"/>
    </source>
</evidence>
<keyword evidence="3" id="KW-0547">Nucleotide-binding</keyword>
<dbReference type="EMBL" id="JAJJMA010244359">
    <property type="protein sequence ID" value="MCL7043230.1"/>
    <property type="molecule type" value="Genomic_DNA"/>
</dbReference>
<dbReference type="GO" id="GO:0061631">
    <property type="term" value="F:ubiquitin conjugating enzyme activity"/>
    <property type="evidence" value="ECO:0007669"/>
    <property type="project" value="UniProtKB-EC"/>
</dbReference>
<keyword evidence="4" id="KW-0833">Ubl conjugation pathway</keyword>
<dbReference type="PANTHER" id="PTHR46116:SF41">
    <property type="entry name" value="UBIQUITIN-CONJUGATING ENZYME E2 25-RELATED"/>
    <property type="match status" value="1"/>
</dbReference>
<reference evidence="7" key="1">
    <citation type="submission" date="2022-03" db="EMBL/GenBank/DDBJ databases">
        <title>A functionally conserved STORR gene fusion in Papaver species that diverged 16.8 million years ago.</title>
        <authorList>
            <person name="Catania T."/>
        </authorList>
    </citation>
    <scope>NUCLEOTIDE SEQUENCE</scope>
    <source>
        <strain evidence="7">S-191538</strain>
    </source>
</reference>
<gene>
    <name evidence="7" type="ORF">MKW94_013307</name>
</gene>
<accession>A0AA42AXC4</accession>
<keyword evidence="2" id="KW-0808">Transferase</keyword>
<evidence type="ECO:0000256" key="1">
    <source>
        <dbReference type="ARBA" id="ARBA00012486"/>
    </source>
</evidence>
<comment type="caution">
    <text evidence="7">The sequence shown here is derived from an EMBL/GenBank/DDBJ whole genome shotgun (WGS) entry which is preliminary data.</text>
</comment>
<dbReference type="InterPro" id="IPR000608">
    <property type="entry name" value="UBC"/>
</dbReference>
<dbReference type="PANTHER" id="PTHR46116">
    <property type="entry name" value="(E3-INDEPENDENT) E2 UBIQUITIN-CONJUGATING ENZYME"/>
    <property type="match status" value="1"/>
</dbReference>
<dbReference type="FunFam" id="3.10.110.10:FF:000028">
    <property type="entry name" value="Probable ubiquitin-conjugating enzyme E2 23"/>
    <property type="match status" value="1"/>
</dbReference>
<feature type="domain" description="UBC core" evidence="6">
    <location>
        <begin position="194"/>
        <end position="354"/>
    </location>
</feature>
<organism evidence="7 8">
    <name type="scientific">Papaver nudicaule</name>
    <name type="common">Iceland poppy</name>
    <dbReference type="NCBI Taxonomy" id="74823"/>
    <lineage>
        <taxon>Eukaryota</taxon>
        <taxon>Viridiplantae</taxon>
        <taxon>Streptophyta</taxon>
        <taxon>Embryophyta</taxon>
        <taxon>Tracheophyta</taxon>
        <taxon>Spermatophyta</taxon>
        <taxon>Magnoliopsida</taxon>
        <taxon>Ranunculales</taxon>
        <taxon>Papaveraceae</taxon>
        <taxon>Papaveroideae</taxon>
        <taxon>Papaver</taxon>
    </lineage>
</organism>
<dbReference type="PROSITE" id="PS50127">
    <property type="entry name" value="UBC_2"/>
    <property type="match status" value="1"/>
</dbReference>
<proteinExistence type="predicted"/>
<sequence>MGGCASKPNKKLKTIQVVPDEIIEIDGEEDIADSSKVNKKFSTYDKGKTIMSTEPVEVNDISDNDEPEMYDSDDVLNLEGSDYEYEELYQDGDFKSYDDEVVALQAKFDAQDLPPGAEASVPWLVEDDKPIDRTRPPVPCSSSTVPKQFLTSSEEDDEAIVKFRAFKKFDTVDDFSDHFYKTKSVTKTKQASSKWTKTIQQDWRLLEKDLPDTIFVRVYEGRLDLLRAVIGGAAGTPYHDGLFFFDVHYPSNYPDTPPLVHYHAHNLRLNPNLYNCGKVCLSLLNTWSGRKDEMWTPNKSNMLQVLLSIQALVLNTKPYFNEPGWAPSAGTVQGEKSSQKYNESTFILSCRTILYTLKNPPKHFEDYVLGHFRLRAHPFLLACKAYIEGAQVGCVVEGVQDVDEGQTSSSSHFKSEVGTMAGNLVPIFIQKGAKNCEQFVCLGDAFRLAKANYTNIFKKDFYEPVQDQVAAALPQALPFGHSHAQYQPFHHSPAQFISLASSFSHGQIHNPGTGVYVQPQAQSQAQPKAHFGKSITFPTNSLMEPLI</sequence>
<protein>
    <recommendedName>
        <fullName evidence="1">E2 ubiquitin-conjugating enzyme</fullName>
        <ecNumber evidence="1">2.3.2.23</ecNumber>
    </recommendedName>
</protein>
<evidence type="ECO:0000259" key="6">
    <source>
        <dbReference type="PROSITE" id="PS50127"/>
    </source>
</evidence>
<dbReference type="SMART" id="SM00212">
    <property type="entry name" value="UBCc"/>
    <property type="match status" value="1"/>
</dbReference>